<gene>
    <name evidence="3" type="ORF">ISU02_14955</name>
</gene>
<comment type="caution">
    <text evidence="3">The sequence shown here is derived from an EMBL/GenBank/DDBJ whole genome shotgun (WGS) entry which is preliminary data.</text>
</comment>
<dbReference type="EMBL" id="JADKNH010000009">
    <property type="protein sequence ID" value="MBF4694407.1"/>
    <property type="molecule type" value="Genomic_DNA"/>
</dbReference>
<keyword evidence="1" id="KW-0472">Membrane</keyword>
<dbReference type="Proteomes" id="UP000614200">
    <property type="component" value="Unassembled WGS sequence"/>
</dbReference>
<keyword evidence="4" id="KW-1185">Reference proteome</keyword>
<evidence type="ECO:0000259" key="2">
    <source>
        <dbReference type="Pfam" id="PF20501"/>
    </source>
</evidence>
<dbReference type="Pfam" id="PF20501">
    <property type="entry name" value="MbhE"/>
    <property type="match status" value="1"/>
</dbReference>
<keyword evidence="1" id="KW-0812">Transmembrane</keyword>
<evidence type="ECO:0000256" key="1">
    <source>
        <dbReference type="SAM" id="Phobius"/>
    </source>
</evidence>
<accession>A0ABR9ZVB5</accession>
<proteinExistence type="predicted"/>
<protein>
    <recommendedName>
        <fullName evidence="2">MrpA C-terminal/MbhE domain-containing protein</fullName>
    </recommendedName>
</protein>
<name>A0ABR9ZVB5_9FIRM</name>
<evidence type="ECO:0000313" key="3">
    <source>
        <dbReference type="EMBL" id="MBF4694407.1"/>
    </source>
</evidence>
<dbReference type="RefSeq" id="WP_194702649.1">
    <property type="nucleotide sequence ID" value="NZ_JADKNH010000009.1"/>
</dbReference>
<keyword evidence="1" id="KW-1133">Transmembrane helix</keyword>
<reference evidence="3 4" key="1">
    <citation type="submission" date="2020-11" db="EMBL/GenBank/DDBJ databases">
        <title>Fusibacter basophilias sp. nov.</title>
        <authorList>
            <person name="Qiu D."/>
        </authorList>
    </citation>
    <scope>NUCLEOTIDE SEQUENCE [LARGE SCALE GENOMIC DNA]</scope>
    <source>
        <strain evidence="3 4">Q10-2</strain>
    </source>
</reference>
<evidence type="ECO:0000313" key="4">
    <source>
        <dbReference type="Proteomes" id="UP000614200"/>
    </source>
</evidence>
<organism evidence="3 4">
    <name type="scientific">Fusibacter ferrireducens</name>
    <dbReference type="NCBI Taxonomy" id="2785058"/>
    <lineage>
        <taxon>Bacteria</taxon>
        <taxon>Bacillati</taxon>
        <taxon>Bacillota</taxon>
        <taxon>Clostridia</taxon>
        <taxon>Eubacteriales</taxon>
        <taxon>Eubacteriales Family XII. Incertae Sedis</taxon>
        <taxon>Fusibacter</taxon>
    </lineage>
</organism>
<sequence>MRSIVATLLTMFFIGFLLLAVMDMPAIGGVDAPVHNEVMDKYVNDAMTDTGAINIVAAMILDYRAFDTFVEASVIFTALICIMIVLKKGGTKYEK</sequence>
<feature type="domain" description="MrpA C-terminal/MbhE" evidence="2">
    <location>
        <begin position="31"/>
        <end position="87"/>
    </location>
</feature>
<dbReference type="InterPro" id="IPR046806">
    <property type="entry name" value="MrpA_C/MbhE"/>
</dbReference>
<feature type="transmembrane region" description="Helical" evidence="1">
    <location>
        <begin position="69"/>
        <end position="86"/>
    </location>
</feature>